<name>A0A392S970_9FABA</name>
<protein>
    <submittedName>
        <fullName evidence="1">Uncharacterized protein</fullName>
    </submittedName>
</protein>
<evidence type="ECO:0000313" key="2">
    <source>
        <dbReference type="Proteomes" id="UP000265520"/>
    </source>
</evidence>
<proteinExistence type="predicted"/>
<evidence type="ECO:0000313" key="1">
    <source>
        <dbReference type="EMBL" id="MCI45388.1"/>
    </source>
</evidence>
<sequence length="62" mass="7565">WEYVFSRDFLGHYEAFVGLWVNRRVRSYISSIWHAIVWSIWESRNDVIFSGKPFLVEELVDR</sequence>
<keyword evidence="2" id="KW-1185">Reference proteome</keyword>
<dbReference type="EMBL" id="LXQA010343616">
    <property type="protein sequence ID" value="MCI45388.1"/>
    <property type="molecule type" value="Genomic_DNA"/>
</dbReference>
<reference evidence="1 2" key="1">
    <citation type="journal article" date="2018" name="Front. Plant Sci.">
        <title>Red Clover (Trifolium pratense) and Zigzag Clover (T. medium) - A Picture of Genomic Similarities and Differences.</title>
        <authorList>
            <person name="Dluhosova J."/>
            <person name="Istvanek J."/>
            <person name="Nedelnik J."/>
            <person name="Repkova J."/>
        </authorList>
    </citation>
    <scope>NUCLEOTIDE SEQUENCE [LARGE SCALE GENOMIC DNA]</scope>
    <source>
        <strain evidence="2">cv. 10/8</strain>
        <tissue evidence="1">Leaf</tissue>
    </source>
</reference>
<comment type="caution">
    <text evidence="1">The sequence shown here is derived from an EMBL/GenBank/DDBJ whole genome shotgun (WGS) entry which is preliminary data.</text>
</comment>
<accession>A0A392S970</accession>
<dbReference type="Proteomes" id="UP000265520">
    <property type="component" value="Unassembled WGS sequence"/>
</dbReference>
<organism evidence="1 2">
    <name type="scientific">Trifolium medium</name>
    <dbReference type="NCBI Taxonomy" id="97028"/>
    <lineage>
        <taxon>Eukaryota</taxon>
        <taxon>Viridiplantae</taxon>
        <taxon>Streptophyta</taxon>
        <taxon>Embryophyta</taxon>
        <taxon>Tracheophyta</taxon>
        <taxon>Spermatophyta</taxon>
        <taxon>Magnoliopsida</taxon>
        <taxon>eudicotyledons</taxon>
        <taxon>Gunneridae</taxon>
        <taxon>Pentapetalae</taxon>
        <taxon>rosids</taxon>
        <taxon>fabids</taxon>
        <taxon>Fabales</taxon>
        <taxon>Fabaceae</taxon>
        <taxon>Papilionoideae</taxon>
        <taxon>50 kb inversion clade</taxon>
        <taxon>NPAAA clade</taxon>
        <taxon>Hologalegina</taxon>
        <taxon>IRL clade</taxon>
        <taxon>Trifolieae</taxon>
        <taxon>Trifolium</taxon>
    </lineage>
</organism>
<feature type="non-terminal residue" evidence="1">
    <location>
        <position position="1"/>
    </location>
</feature>
<dbReference type="AlphaFoldDB" id="A0A392S970"/>